<evidence type="ECO:0000313" key="2">
    <source>
        <dbReference type="EMBL" id="EER29727.1"/>
    </source>
</evidence>
<organism evidence="2 3">
    <name type="scientific">Coccidioides posadasii (strain C735)</name>
    <name type="common">Valley fever fungus</name>
    <dbReference type="NCBI Taxonomy" id="222929"/>
    <lineage>
        <taxon>Eukaryota</taxon>
        <taxon>Fungi</taxon>
        <taxon>Dikarya</taxon>
        <taxon>Ascomycota</taxon>
        <taxon>Pezizomycotina</taxon>
        <taxon>Eurotiomycetes</taxon>
        <taxon>Eurotiomycetidae</taxon>
        <taxon>Onygenales</taxon>
        <taxon>Onygenaceae</taxon>
        <taxon>Coccidioides</taxon>
    </lineage>
</organism>
<evidence type="ECO:0000313" key="3">
    <source>
        <dbReference type="Proteomes" id="UP000009084"/>
    </source>
</evidence>
<feature type="region of interest" description="Disordered" evidence="1">
    <location>
        <begin position="574"/>
        <end position="595"/>
    </location>
</feature>
<dbReference type="OrthoDB" id="10265971at2759"/>
<reference evidence="2 3" key="1">
    <citation type="journal article" date="2009" name="Genome Res.">
        <title>Comparative genomic analyses of the human fungal pathogens Coccidioides and their relatives.</title>
        <authorList>
            <person name="Sharpton T.J."/>
            <person name="Stajich J.E."/>
            <person name="Rounsley S.D."/>
            <person name="Gardner M.J."/>
            <person name="Wortman J.R."/>
            <person name="Jordar V.S."/>
            <person name="Maiti R."/>
            <person name="Kodira C.D."/>
            <person name="Neafsey D.E."/>
            <person name="Zeng Q."/>
            <person name="Hung C.-Y."/>
            <person name="McMahan C."/>
            <person name="Muszewska A."/>
            <person name="Grynberg M."/>
            <person name="Mandel M.A."/>
            <person name="Kellner E.M."/>
            <person name="Barker B.M."/>
            <person name="Galgiani J.N."/>
            <person name="Orbach M.J."/>
            <person name="Kirkland T.N."/>
            <person name="Cole G.T."/>
            <person name="Henn M.R."/>
            <person name="Birren B.W."/>
            <person name="Taylor J.W."/>
        </authorList>
    </citation>
    <scope>NUCLEOTIDE SEQUENCE [LARGE SCALE GENOMIC DNA]</scope>
    <source>
        <strain evidence="3">C735</strain>
    </source>
</reference>
<dbReference type="VEuPathDB" id="FungiDB:CPC735_074090"/>
<accession>C5P082</accession>
<sequence>MDERQKLTVASTWKFNPQAILEIRDNLKNIEDTGISCRYEQPDDVFIVDSSGTAEKTSALGQLLASFIDEEKDNDLLERPKITRIVAPPSMEERGFESSSENDEASLMETPSDVQEAIPMSLPGKHWESKAGGVECFLRLPYDVLAEVADATGAQIDLDAENKRIRVASIVPARVEDAVHKLDNLDRAISLATSSHVENMLHMTDSKDFTLRLRTYASLNHLALRRLLVDPRVKGETQFEKMYATVIEFPNSENKTSELPKNIAAPPRPTLLRKGRPTIWSDFLFAELGDVDNFPDTPSTDEATTRHGAQCYQTYSAPHITLSEETEGDKHPFLSREKVSLVDKWVSDGFEAGVVGPSCSGPPNILRAYDSSPEPTPPLLAAPGLKKRVAMVTSSAGSLHQTREPHSFGIKAPMPVSIGSHLTGVEACQPNLSTTQCELNAQSNALRSSKTKVSELIDTSYASDTIAAAAPTLAFDQAPLVPACPSQATFSPDKPDLPNAALINNSVPLPTSSELVIASHMTGTERRDSTLSSFNLETSFRFLNPDLDLQGAGFLQRPIQSQNVERPGQDLAKIADGNKEGHSLNNPDQNVGGVQRRCSRSKCEMLSSDHIVERLQPVSEVETRVFCKIMRQHSSNIGSGRSSKASRKAKKKAAIAEAWGTPVPTGASASAKRAESPEYSKWKREQLAEPRARENNRIADLYTALNPLLTAVQCFSGIVSLEIQFGLILIHNVPKIYVDKAIDVKTWEKLFRPQHGLRGPGTKFMNLLTSSGADIDYMLDLKNDSRHSLFSRNPSVRSVSYEFHCQTKNNQPIVINVNETGMTVVTRPEIVLGAVNVHFPQQIWDMRVVIKGAQEYAPGVDKEVDCAVEALISNLYVYPGRAKVLLFTRLDNFDILHITKVFMRRTTRHHCLEDVRSVKYNPQAQPWSENHCNLPSNMTSASSSERGLYLQITEVQNLLLGRMATDKTLIRARALSPDEMVDNSRLWYEACIVSPAVDKVLESNRSLPVGARVWDWQPADLMGIDANIMTEYPSETKRRVGSNGLASMYRVASQVPVHIDGVGWANSGPTAEARTSFPASSATAASNLAVAAVPNVGIAEPLRDMERRMLQEGVDCLESISGRDTGDVGEFW</sequence>
<evidence type="ECO:0000256" key="1">
    <source>
        <dbReference type="SAM" id="MobiDB-lite"/>
    </source>
</evidence>
<feature type="region of interest" description="Disordered" evidence="1">
    <location>
        <begin position="664"/>
        <end position="687"/>
    </location>
</feature>
<name>C5P082_COCP7</name>
<protein>
    <submittedName>
        <fullName evidence="2">Uncharacterized protein</fullName>
    </submittedName>
</protein>
<dbReference type="HOGENOM" id="CLU_007640_0_0_1"/>
<gene>
    <name evidence="2" type="ORF">CPC735_074090</name>
</gene>
<dbReference type="AlphaFoldDB" id="C5P082"/>
<dbReference type="Proteomes" id="UP000009084">
    <property type="component" value="Unassembled WGS sequence"/>
</dbReference>
<feature type="compositionally biased region" description="Basic and acidic residues" evidence="1">
    <location>
        <begin position="672"/>
        <end position="687"/>
    </location>
</feature>
<comment type="caution">
    <text evidence="2">The sequence shown here is derived from an EMBL/GenBank/DDBJ whole genome shotgun (WGS) entry which is preliminary data.</text>
</comment>
<proteinExistence type="predicted"/>
<dbReference type="EMBL" id="ACFW01000009">
    <property type="protein sequence ID" value="EER29727.1"/>
    <property type="molecule type" value="Genomic_DNA"/>
</dbReference>
<dbReference type="KEGG" id="cpw:9697366"/>